<sequence length="444" mass="46477">MAGDSMLLDDDEDYASDQDSDFAPDDGDDAAHGGGADQDGGSSDDDDDSDDSNDGDGNGTGSDSKPALGSLQDTAATAAAAAAAATTSSSAGAAAAKGRKREHGQDNDDGFENSGDEAIIQKGQKKLSRNKKKKNKTQRGGDQGDEDDEDEDEGGVEGGLIKTRSMRAAEKAERRDRGVVPSGPVTINVDDLWAQMSAGSVLPGKESGHDRVSGAVAADSSSSAAGADKENQEPGTGSADGDVDMTTGDKTKSKMQTSAGGGSDALAMIKIKRTYNFAGKVHTEEKLVARDSAEAKLYIASLDPKSAEYIALTTSTSASDGDNGAAANADEEASLRRPRKAFRSIFEPVIADPSSLQRSDLNLGLSATLQLREAAFRQGKAKKLNVVEKSRMDWAGFVDKEGIKDELELAGRSKESYAHRQDFLSRVEANREDEARRARLAGRG</sequence>
<comment type="caution">
    <text evidence="5">The sequence shown here is derived from an EMBL/GenBank/DDBJ whole genome shotgun (WGS) entry which is preliminary data.</text>
</comment>
<dbReference type="Proteomes" id="UP000756346">
    <property type="component" value="Unassembled WGS sequence"/>
</dbReference>
<gene>
    <name evidence="5" type="ORF">B0I36DRAFT_344841</name>
</gene>
<dbReference type="OrthoDB" id="445677at2759"/>
<dbReference type="AlphaFoldDB" id="A0A9P8YGD6"/>
<keyword evidence="6" id="KW-1185">Reference proteome</keyword>
<dbReference type="GeneID" id="70185848"/>
<dbReference type="InterPro" id="IPR027124">
    <property type="entry name" value="Swc5/CFDP1/2"/>
</dbReference>
<proteinExistence type="inferred from homology"/>
<evidence type="ECO:0000256" key="1">
    <source>
        <dbReference type="ARBA" id="ARBA00010465"/>
    </source>
</evidence>
<feature type="compositionally biased region" description="Acidic residues" evidence="3">
    <location>
        <begin position="143"/>
        <end position="155"/>
    </location>
</feature>
<dbReference type="PANTHER" id="PTHR48407:SF1">
    <property type="entry name" value="CRANIOFACIAL DEVELOPMENT PROTEIN 1"/>
    <property type="match status" value="1"/>
</dbReference>
<dbReference type="InterPro" id="IPR011421">
    <property type="entry name" value="BCNT-C"/>
</dbReference>
<feature type="compositionally biased region" description="Basic and acidic residues" evidence="3">
    <location>
        <begin position="167"/>
        <end position="178"/>
    </location>
</feature>
<feature type="domain" description="BCNT-C" evidence="4">
    <location>
        <begin position="364"/>
        <end position="444"/>
    </location>
</feature>
<accession>A0A9P8YGD6</accession>
<evidence type="ECO:0000259" key="4">
    <source>
        <dbReference type="PROSITE" id="PS51279"/>
    </source>
</evidence>
<evidence type="ECO:0000256" key="3">
    <source>
        <dbReference type="SAM" id="MobiDB-lite"/>
    </source>
</evidence>
<feature type="compositionally biased region" description="Low complexity" evidence="3">
    <location>
        <begin position="213"/>
        <end position="226"/>
    </location>
</feature>
<dbReference type="PANTHER" id="PTHR48407">
    <property type="entry name" value="CRANIOFACIAL DEVELOPMENT PROTEIN 1"/>
    <property type="match status" value="1"/>
</dbReference>
<dbReference type="Pfam" id="PF07572">
    <property type="entry name" value="BCNT"/>
    <property type="match status" value="1"/>
</dbReference>
<feature type="compositionally biased region" description="Basic residues" evidence="3">
    <location>
        <begin position="123"/>
        <end position="137"/>
    </location>
</feature>
<feature type="compositionally biased region" description="Low complexity" evidence="3">
    <location>
        <begin position="74"/>
        <end position="96"/>
    </location>
</feature>
<name>A0A9P8YGD6_9PEZI</name>
<dbReference type="GO" id="GO:0000812">
    <property type="term" value="C:Swr1 complex"/>
    <property type="evidence" value="ECO:0007669"/>
    <property type="project" value="TreeGrafter"/>
</dbReference>
<feature type="compositionally biased region" description="Acidic residues" evidence="3">
    <location>
        <begin position="7"/>
        <end position="28"/>
    </location>
</feature>
<dbReference type="EMBL" id="JAGTJQ010000001">
    <property type="protein sequence ID" value="KAH7041222.1"/>
    <property type="molecule type" value="Genomic_DNA"/>
</dbReference>
<dbReference type="PROSITE" id="PS51279">
    <property type="entry name" value="BCNT_C"/>
    <property type="match status" value="1"/>
</dbReference>
<evidence type="ECO:0000313" key="5">
    <source>
        <dbReference type="EMBL" id="KAH7041222.1"/>
    </source>
</evidence>
<dbReference type="RefSeq" id="XP_046019277.1">
    <property type="nucleotide sequence ID" value="XM_046156302.1"/>
</dbReference>
<protein>
    <recommendedName>
        <fullName evidence="2">SWR1-complex protein 5</fullName>
    </recommendedName>
</protein>
<evidence type="ECO:0000256" key="2">
    <source>
        <dbReference type="ARBA" id="ARBA00019138"/>
    </source>
</evidence>
<organism evidence="5 6">
    <name type="scientific">Microdochium trichocladiopsis</name>
    <dbReference type="NCBI Taxonomy" id="1682393"/>
    <lineage>
        <taxon>Eukaryota</taxon>
        <taxon>Fungi</taxon>
        <taxon>Dikarya</taxon>
        <taxon>Ascomycota</taxon>
        <taxon>Pezizomycotina</taxon>
        <taxon>Sordariomycetes</taxon>
        <taxon>Xylariomycetidae</taxon>
        <taxon>Xylariales</taxon>
        <taxon>Microdochiaceae</taxon>
        <taxon>Microdochium</taxon>
    </lineage>
</organism>
<feature type="compositionally biased region" description="Acidic residues" evidence="3">
    <location>
        <begin position="42"/>
        <end position="54"/>
    </location>
</feature>
<reference evidence="5" key="1">
    <citation type="journal article" date="2021" name="Nat. Commun.">
        <title>Genetic determinants of endophytism in the Arabidopsis root mycobiome.</title>
        <authorList>
            <person name="Mesny F."/>
            <person name="Miyauchi S."/>
            <person name="Thiergart T."/>
            <person name="Pickel B."/>
            <person name="Atanasova L."/>
            <person name="Karlsson M."/>
            <person name="Huettel B."/>
            <person name="Barry K.W."/>
            <person name="Haridas S."/>
            <person name="Chen C."/>
            <person name="Bauer D."/>
            <person name="Andreopoulos W."/>
            <person name="Pangilinan J."/>
            <person name="LaButti K."/>
            <person name="Riley R."/>
            <person name="Lipzen A."/>
            <person name="Clum A."/>
            <person name="Drula E."/>
            <person name="Henrissat B."/>
            <person name="Kohler A."/>
            <person name="Grigoriev I.V."/>
            <person name="Martin F.M."/>
            <person name="Hacquard S."/>
        </authorList>
    </citation>
    <scope>NUCLEOTIDE SEQUENCE</scope>
    <source>
        <strain evidence="5">MPI-CAGE-CH-0230</strain>
    </source>
</reference>
<comment type="similarity">
    <text evidence="1">Belongs to the SWC5 family.</text>
</comment>
<evidence type="ECO:0000313" key="6">
    <source>
        <dbReference type="Proteomes" id="UP000756346"/>
    </source>
</evidence>
<feature type="region of interest" description="Disordered" evidence="3">
    <location>
        <begin position="200"/>
        <end position="261"/>
    </location>
</feature>
<feature type="region of interest" description="Disordered" evidence="3">
    <location>
        <begin position="1"/>
        <end position="185"/>
    </location>
</feature>